<dbReference type="RefSeq" id="WP_377332096.1">
    <property type="nucleotide sequence ID" value="NZ_JBHSGB010000005.1"/>
</dbReference>
<gene>
    <name evidence="1" type="ORF">ACFO3I_04460</name>
</gene>
<organism evidence="1 2">
    <name type="scientific">Rheinheimera marina</name>
    <dbReference type="NCBI Taxonomy" id="1774958"/>
    <lineage>
        <taxon>Bacteria</taxon>
        <taxon>Pseudomonadati</taxon>
        <taxon>Pseudomonadota</taxon>
        <taxon>Gammaproteobacteria</taxon>
        <taxon>Chromatiales</taxon>
        <taxon>Chromatiaceae</taxon>
        <taxon>Rheinheimera</taxon>
    </lineage>
</organism>
<reference evidence="2" key="1">
    <citation type="journal article" date="2019" name="Int. J. Syst. Evol. Microbiol.">
        <title>The Global Catalogue of Microorganisms (GCM) 10K type strain sequencing project: providing services to taxonomists for standard genome sequencing and annotation.</title>
        <authorList>
            <consortium name="The Broad Institute Genomics Platform"/>
            <consortium name="The Broad Institute Genome Sequencing Center for Infectious Disease"/>
            <person name="Wu L."/>
            <person name="Ma J."/>
        </authorList>
    </citation>
    <scope>NUCLEOTIDE SEQUENCE [LARGE SCALE GENOMIC DNA]</scope>
    <source>
        <strain evidence="2">DT28</strain>
    </source>
</reference>
<comment type="caution">
    <text evidence="1">The sequence shown here is derived from an EMBL/GenBank/DDBJ whole genome shotgun (WGS) entry which is preliminary data.</text>
</comment>
<evidence type="ECO:0000313" key="1">
    <source>
        <dbReference type="EMBL" id="MFC4654277.1"/>
    </source>
</evidence>
<protein>
    <submittedName>
        <fullName evidence="1">Winged helix-turn-helix domain-containing protein</fullName>
    </submittedName>
</protein>
<proteinExistence type="predicted"/>
<dbReference type="InterPro" id="IPR036390">
    <property type="entry name" value="WH_DNA-bd_sf"/>
</dbReference>
<keyword evidence="2" id="KW-1185">Reference proteome</keyword>
<evidence type="ECO:0000313" key="2">
    <source>
        <dbReference type="Proteomes" id="UP001595962"/>
    </source>
</evidence>
<dbReference type="Pfam" id="PF13412">
    <property type="entry name" value="HTH_24"/>
    <property type="match status" value="1"/>
</dbReference>
<dbReference type="SUPFAM" id="SSF46785">
    <property type="entry name" value="Winged helix' DNA-binding domain"/>
    <property type="match status" value="1"/>
</dbReference>
<sequence length="294" mass="33670">MASEFQLALNRWQQHWAGLTTDQKQQLRSDAAAEALGLDQQRFSSAQKKLWQQVQVDKLPVALQIAGRLTLLYREITSLQVNSQAAMWQLAENLVPGQSFRQQSSALYSDHKLVFQAPSADKIPALFDSWCTRQPRTLAGMAAKFQHWMQLQPFSQGNHLLGLLWLKAGLRQLHPSFCDLPLEQQLRKQQSDYQKLLWQPPGQEWSDWLALQLHQAIRATLPAGEAPKAERNWFDTEDEIIRYLKKDNRLSARQLALQLGLSCRAIEKQLAKLKARGQLQRVGPAKGGRWLIQH</sequence>
<dbReference type="SUPFAM" id="SSF140931">
    <property type="entry name" value="Fic-like"/>
    <property type="match status" value="1"/>
</dbReference>
<dbReference type="EMBL" id="JBHSGB010000005">
    <property type="protein sequence ID" value="MFC4654277.1"/>
    <property type="molecule type" value="Genomic_DNA"/>
</dbReference>
<dbReference type="InterPro" id="IPR036388">
    <property type="entry name" value="WH-like_DNA-bd_sf"/>
</dbReference>
<name>A0ABV9JIQ4_9GAMM</name>
<dbReference type="Proteomes" id="UP001595962">
    <property type="component" value="Unassembled WGS sequence"/>
</dbReference>
<dbReference type="InterPro" id="IPR036597">
    <property type="entry name" value="Fido-like_dom_sf"/>
</dbReference>
<dbReference type="Gene3D" id="1.10.10.10">
    <property type="entry name" value="Winged helix-like DNA-binding domain superfamily/Winged helix DNA-binding domain"/>
    <property type="match status" value="1"/>
</dbReference>
<accession>A0ABV9JIQ4</accession>